<dbReference type="Proteomes" id="UP001651158">
    <property type="component" value="Unassembled WGS sequence"/>
</dbReference>
<dbReference type="EMBL" id="JAKROA010000007">
    <property type="protein sequence ID" value="KAL5105775.1"/>
    <property type="molecule type" value="Genomic_DNA"/>
</dbReference>
<name>A0ABR4Q8N0_9CEST</name>
<accession>A0ABR4Q8N0</accession>
<keyword evidence="1" id="KW-0472">Membrane</keyword>
<evidence type="ECO:0000313" key="3">
    <source>
        <dbReference type="Proteomes" id="UP001651158"/>
    </source>
</evidence>
<keyword evidence="1" id="KW-0812">Transmembrane</keyword>
<reference evidence="2 3" key="1">
    <citation type="journal article" date="2022" name="Front. Cell. Infect. Microbiol.">
        <title>The Genomes of Two Strains of Taenia crassiceps the Animal Model for the Study of Human Cysticercosis.</title>
        <authorList>
            <person name="Bobes R.J."/>
            <person name="Estrada K."/>
            <person name="Rios-Valencia D.G."/>
            <person name="Calderon-Gallegos A."/>
            <person name="de la Torre P."/>
            <person name="Carrero J.C."/>
            <person name="Sanchez-Flores A."/>
            <person name="Laclette J.P."/>
        </authorList>
    </citation>
    <scope>NUCLEOTIDE SEQUENCE [LARGE SCALE GENOMIC DNA]</scope>
    <source>
        <strain evidence="2">WFUcys</strain>
    </source>
</reference>
<comment type="caution">
    <text evidence="2">The sequence shown here is derived from an EMBL/GenBank/DDBJ whole genome shotgun (WGS) entry which is preliminary data.</text>
</comment>
<evidence type="ECO:0000313" key="2">
    <source>
        <dbReference type="EMBL" id="KAL5105775.1"/>
    </source>
</evidence>
<organism evidence="2 3">
    <name type="scientific">Taenia crassiceps</name>
    <dbReference type="NCBI Taxonomy" id="6207"/>
    <lineage>
        <taxon>Eukaryota</taxon>
        <taxon>Metazoa</taxon>
        <taxon>Spiralia</taxon>
        <taxon>Lophotrochozoa</taxon>
        <taxon>Platyhelminthes</taxon>
        <taxon>Cestoda</taxon>
        <taxon>Eucestoda</taxon>
        <taxon>Cyclophyllidea</taxon>
        <taxon>Taeniidae</taxon>
        <taxon>Taenia</taxon>
    </lineage>
</organism>
<evidence type="ECO:0000256" key="1">
    <source>
        <dbReference type="SAM" id="Phobius"/>
    </source>
</evidence>
<feature type="transmembrane region" description="Helical" evidence="1">
    <location>
        <begin position="97"/>
        <end position="117"/>
    </location>
</feature>
<proteinExistence type="predicted"/>
<protein>
    <submittedName>
        <fullName evidence="2">Uncharacterized protein</fullName>
    </submittedName>
</protein>
<keyword evidence="3" id="KW-1185">Reference proteome</keyword>
<keyword evidence="1" id="KW-1133">Transmembrane helix</keyword>
<gene>
    <name evidence="2" type="ORF">TcWFU_004489</name>
</gene>
<sequence length="124" mass="14243">MAWIFKIFAQTGKISSLELVIRSARTVPQSPTLLKVRGFWERLRPRILRWAQYFTGIFTGQNQDNHIPFQAIVIDSLWIILRYLLDPNNASIPGWVRILGGIILIIGVFAIMINQVVENEEPPD</sequence>